<evidence type="ECO:0000313" key="2">
    <source>
        <dbReference type="Proteomes" id="UP000827974"/>
    </source>
</evidence>
<dbReference type="EMBL" id="MZ443786">
    <property type="protein sequence ID" value="QZE59247.1"/>
    <property type="molecule type" value="Genomic_DNA"/>
</dbReference>
<accession>A0AAE8C1E7</accession>
<name>A0AAE8C1E7_9CAUD</name>
<evidence type="ECO:0000313" key="1">
    <source>
        <dbReference type="EMBL" id="QZE59247.1"/>
    </source>
</evidence>
<gene>
    <name evidence="1" type="ORF">pEaSNUABM2_00003</name>
</gene>
<organism evidence="1 2">
    <name type="scientific">Erwinia phage pEa_SNUABM_2</name>
    <dbReference type="NCBI Taxonomy" id="2869547"/>
    <lineage>
        <taxon>Viruses</taxon>
        <taxon>Duplodnaviria</taxon>
        <taxon>Heunggongvirae</taxon>
        <taxon>Uroviricota</taxon>
        <taxon>Caudoviricetes</taxon>
        <taxon>Alexandravirus</taxon>
        <taxon>Alexandravirus SNUABM2</taxon>
    </lineage>
</organism>
<reference evidence="1 2" key="1">
    <citation type="submission" date="2021-06" db="EMBL/GenBank/DDBJ databases">
        <title>Complete genome sequence of Erwinia phage pEa_SNUABM_2.</title>
        <authorList>
            <person name="Kim S.G."/>
            <person name="Park S.C."/>
        </authorList>
    </citation>
    <scope>NUCLEOTIDE SEQUENCE [LARGE SCALE GENOMIC DNA]</scope>
</reference>
<proteinExistence type="predicted"/>
<sequence length="273" mass="30702">MTMQISSYSAVSNFEGPYGLVESDQMIPRWSYPVKHGQVRRVEAWELDTLPNATQQVRMVNDIHAIHNTPVEDYDDALDLDEEAATISKTESRLLIKPRLDEVRARKNKDHLSPENVFSVTDEVIDGALDSIDAYSETFRDYLMHHVFSPILGFDIAAGEVEAIAKDCLKTDLEIDSELVPYIERVGLANVLGVMLSKSNSVPESVRADVLKDWLIKAFDDVRAEHKLKGNSLREQIRRLMHGNNDLVAKGPGIGTTRGFSDYRKQMTENGQA</sequence>
<protein>
    <submittedName>
        <fullName evidence="1">Uncharacterized protein</fullName>
    </submittedName>
</protein>
<keyword evidence="2" id="KW-1185">Reference proteome</keyword>
<dbReference type="Proteomes" id="UP000827974">
    <property type="component" value="Segment"/>
</dbReference>